<dbReference type="GeneID" id="71929069"/>
<dbReference type="SUPFAM" id="SSF56059">
    <property type="entry name" value="Glutathione synthetase ATP-binding domain-like"/>
    <property type="match status" value="1"/>
</dbReference>
<sequence length="417" mass="47046">MDQRDESDRSILLPVNDSGSSVSCVRSLSKQGVHTVVVSEHPDRPVFASRYCDEMLTVPSPYDDLIAYKDALLSAAKRPDVHTIIPHREMDSYVLSKYQSEFEEHVVPLWPSFENVQTVHDGLRMADAAREAGIEVPETWSFEDVADWDRELIIKPRYSILTSDYVSSLSPHDCEGKMEPIYVPPGTEPDLKTIQATMHKSDCQAPDHIPIVQELVRDTRTEYGFRGLCEDGTSVLTCQKCQIRGTSYAGGASAFRKTMHDSRLEELGRRLLEHLGWDGLASVQFLQDPDSGEYKFTEINPRVWASIEMDVLAGADFPYAHWLVATDNADRIEPEYELGTGNHLLIGELQYLWSVLRDEYPLIERPRFRSALWAVLSSCYDQPHFDFVHLDDPGPFVRGVLNQLSIGGRPTGETAGE</sequence>
<dbReference type="Gene3D" id="3.40.50.20">
    <property type="match status" value="1"/>
</dbReference>
<protein>
    <submittedName>
        <fullName evidence="3">ATP-grasp domain-containing protein</fullName>
    </submittedName>
</protein>
<keyword evidence="1" id="KW-0547">Nucleotide-binding</keyword>
<dbReference type="EMBL" id="CP096020">
    <property type="protein sequence ID" value="UPM44444.1"/>
    <property type="molecule type" value="Genomic_DNA"/>
</dbReference>
<geneLocation type="plasmid" evidence="3 4">
    <name>unnamed1</name>
</geneLocation>
<dbReference type="Gene3D" id="3.30.470.20">
    <property type="entry name" value="ATP-grasp fold, B domain"/>
    <property type="match status" value="1"/>
</dbReference>
<dbReference type="PROSITE" id="PS50975">
    <property type="entry name" value="ATP_GRASP"/>
    <property type="match status" value="1"/>
</dbReference>
<feature type="domain" description="ATP-grasp" evidence="2">
    <location>
        <begin position="263"/>
        <end position="328"/>
    </location>
</feature>
<keyword evidence="4" id="KW-1185">Reference proteome</keyword>
<dbReference type="RefSeq" id="WP_247995098.1">
    <property type="nucleotide sequence ID" value="NZ_CP096020.1"/>
</dbReference>
<evidence type="ECO:0000313" key="4">
    <source>
        <dbReference type="Proteomes" id="UP000831768"/>
    </source>
</evidence>
<dbReference type="InterPro" id="IPR011761">
    <property type="entry name" value="ATP-grasp"/>
</dbReference>
<dbReference type="Proteomes" id="UP000831768">
    <property type="component" value="Plasmid unnamed1"/>
</dbReference>
<dbReference type="GO" id="GO:0005524">
    <property type="term" value="F:ATP binding"/>
    <property type="evidence" value="ECO:0007669"/>
    <property type="project" value="UniProtKB-UniRule"/>
</dbReference>
<dbReference type="KEGG" id="haad:MW046_13440"/>
<evidence type="ECO:0000259" key="2">
    <source>
        <dbReference type="PROSITE" id="PS50975"/>
    </source>
</evidence>
<name>A0A8U0A5Z2_9EURY</name>
<proteinExistence type="predicted"/>
<keyword evidence="3" id="KW-0614">Plasmid</keyword>
<dbReference type="GO" id="GO:0046872">
    <property type="term" value="F:metal ion binding"/>
    <property type="evidence" value="ECO:0007669"/>
    <property type="project" value="InterPro"/>
</dbReference>
<evidence type="ECO:0000256" key="1">
    <source>
        <dbReference type="PROSITE-ProRule" id="PRU00409"/>
    </source>
</evidence>
<accession>A0A8U0A5Z2</accession>
<reference evidence="3" key="1">
    <citation type="submission" date="2022-04" db="EMBL/GenBank/DDBJ databases">
        <title>Halocatena sp. nov., isolated from a salt lake.</title>
        <authorList>
            <person name="Cui H.-L."/>
        </authorList>
    </citation>
    <scope>NUCLEOTIDE SEQUENCE</scope>
    <source>
        <strain evidence="3">AD-1</strain>
        <plasmid evidence="3">unnamed1</plasmid>
    </source>
</reference>
<gene>
    <name evidence="3" type="ORF">MW046_13440</name>
</gene>
<organism evidence="3 4">
    <name type="scientific">Halocatena salina</name>
    <dbReference type="NCBI Taxonomy" id="2934340"/>
    <lineage>
        <taxon>Archaea</taxon>
        <taxon>Methanobacteriati</taxon>
        <taxon>Methanobacteriota</taxon>
        <taxon>Stenosarchaea group</taxon>
        <taxon>Halobacteria</taxon>
        <taxon>Halobacteriales</taxon>
        <taxon>Natronomonadaceae</taxon>
        <taxon>Halocatena</taxon>
    </lineage>
</organism>
<dbReference type="Pfam" id="PF15632">
    <property type="entry name" value="ATPgrasp_Ter"/>
    <property type="match status" value="1"/>
</dbReference>
<evidence type="ECO:0000313" key="3">
    <source>
        <dbReference type="EMBL" id="UPM44444.1"/>
    </source>
</evidence>
<dbReference type="AlphaFoldDB" id="A0A8U0A5Z2"/>
<keyword evidence="1" id="KW-0067">ATP-binding</keyword>